<comment type="similarity">
    <text evidence="1 3">Belongs to the bacterial flagellin family.</text>
</comment>
<dbReference type="Gene3D" id="6.10.10.10">
    <property type="entry name" value="Flagellar export chaperone, C-terminal domain"/>
    <property type="match status" value="1"/>
</dbReference>
<dbReference type="EMBL" id="AP013035">
    <property type="protein sequence ID" value="BAT70971.1"/>
    <property type="molecule type" value="Genomic_DNA"/>
</dbReference>
<evidence type="ECO:0000256" key="4">
    <source>
        <dbReference type="SAM" id="Coils"/>
    </source>
</evidence>
<dbReference type="Pfam" id="PF00700">
    <property type="entry name" value="Flagellin_C"/>
    <property type="match status" value="1"/>
</dbReference>
<protein>
    <recommendedName>
        <fullName evidence="3">Flagellin</fullName>
    </recommendedName>
</protein>
<dbReference type="PANTHER" id="PTHR42792">
    <property type="entry name" value="FLAGELLIN"/>
    <property type="match status" value="1"/>
</dbReference>
<accession>A0A0S3QRL1</accession>
<dbReference type="PATRIC" id="fig|1298851.3.peg.165"/>
<dbReference type="GO" id="GO:0009288">
    <property type="term" value="C:bacterial-type flagellum"/>
    <property type="evidence" value="ECO:0007669"/>
    <property type="project" value="UniProtKB-SubCell"/>
</dbReference>
<dbReference type="InterPro" id="IPR001029">
    <property type="entry name" value="Flagellin_N"/>
</dbReference>
<dbReference type="GO" id="GO:0005198">
    <property type="term" value="F:structural molecule activity"/>
    <property type="evidence" value="ECO:0007669"/>
    <property type="project" value="UniProtKB-UniRule"/>
</dbReference>
<dbReference type="AlphaFoldDB" id="A0A0S3QRL1"/>
<keyword evidence="8" id="KW-1185">Reference proteome</keyword>
<feature type="domain" description="Flagellin C-terminal" evidence="6">
    <location>
        <begin position="586"/>
        <end position="668"/>
    </location>
</feature>
<reference evidence="8" key="1">
    <citation type="journal article" date="2018" name="Science">
        <title>A primordial and reversible TCA cycle in a facultatively chemolithoautotrophic thermophile.</title>
        <authorList>
            <person name="Nunoura T."/>
            <person name="Chikaraishi Y."/>
            <person name="Izaki R."/>
            <person name="Suwa T."/>
            <person name="Sato T."/>
            <person name="Harada T."/>
            <person name="Mori K."/>
            <person name="Kato Y."/>
            <person name="Miyazaki M."/>
            <person name="Shimamura S."/>
            <person name="Yanagawa K."/>
            <person name="Shuto A."/>
            <person name="Ohkouchi N."/>
            <person name="Fujita N."/>
            <person name="Takaki Y."/>
            <person name="Atomi H."/>
            <person name="Takai K."/>
        </authorList>
    </citation>
    <scope>NUCLEOTIDE SEQUENCE [LARGE SCALE GENOMIC DNA]</scope>
    <source>
        <strain evidence="8">DSM 17441 / JCM 13301 / NBRC 103674 / ABI70S6</strain>
    </source>
</reference>
<dbReference type="RefSeq" id="WP_068548760.1">
    <property type="nucleotide sequence ID" value="NZ_AP013035.1"/>
</dbReference>
<proteinExistence type="inferred from homology"/>
<comment type="subcellular location">
    <subcellularLocation>
        <location evidence="3">Secreted</location>
    </subcellularLocation>
    <subcellularLocation>
        <location evidence="3">Bacterial flagellum</location>
    </subcellularLocation>
</comment>
<keyword evidence="3" id="KW-0964">Secreted</keyword>
<name>A0A0S3QRL1_THET7</name>
<dbReference type="PRINTS" id="PR00207">
    <property type="entry name" value="FLAGELLIN"/>
</dbReference>
<organism evidence="7 8">
    <name type="scientific">Thermosulfidibacter takaii (strain DSM 17441 / JCM 13301 / NBRC 103674 / ABI70S6)</name>
    <dbReference type="NCBI Taxonomy" id="1298851"/>
    <lineage>
        <taxon>Bacteria</taxon>
        <taxon>Pseudomonadati</taxon>
        <taxon>Thermosulfidibacterota</taxon>
        <taxon>Thermosulfidibacteria</taxon>
        <taxon>Thermosulfidibacterales</taxon>
        <taxon>Thermosulfidibacteraceae</taxon>
    </lineage>
</organism>
<evidence type="ECO:0000256" key="1">
    <source>
        <dbReference type="ARBA" id="ARBA00005709"/>
    </source>
</evidence>
<dbReference type="KEGG" id="ttk:TST_0161"/>
<evidence type="ECO:0000313" key="8">
    <source>
        <dbReference type="Proteomes" id="UP000063234"/>
    </source>
</evidence>
<gene>
    <name evidence="7" type="ORF">TST_0161</name>
</gene>
<evidence type="ECO:0000256" key="2">
    <source>
        <dbReference type="ARBA" id="ARBA00023143"/>
    </source>
</evidence>
<dbReference type="SUPFAM" id="SSF64518">
    <property type="entry name" value="Phase 1 flagellin"/>
    <property type="match status" value="1"/>
</dbReference>
<comment type="function">
    <text evidence="3">Flagellin is the subunit protein which polymerizes to form the filaments of bacterial flagella.</text>
</comment>
<dbReference type="Proteomes" id="UP000063234">
    <property type="component" value="Chromosome"/>
</dbReference>
<dbReference type="InterPro" id="IPR042187">
    <property type="entry name" value="Flagellin_C_sub2"/>
</dbReference>
<dbReference type="STRING" id="1298851.TST_0161"/>
<dbReference type="InterPro" id="IPR046358">
    <property type="entry name" value="Flagellin_C"/>
</dbReference>
<sequence length="676" mass="73941">MLNINNNIPALFASNALDNIVNSLNKTIQRLATGKRIITASDDPGSTHYLSRLKALQIGWHKAQQNIFEAQDLLNTAQYALSGISGIKSVLYRMRELALEAANTATLTSQDLRSIQEEIESLVEEVDRISLTTEYNTRKLLDGSLAGKITSTTPYIFGYVTGKVENATLSFSNAQAATKGIVKVQAPLPESQRMPTSLDDTYDYTKQLGEAQFIADTSTAAAYQADYDIIFTPGNPDYDFIVYEASTGATVGTGQFGVPFTVSSNNNVSITINSGSQTIQEGYKGIWHVDTDPTKNYAAEGNLAYSATITIGHLSDTAMINGEIIIEIDWVNNQLSYRAIDTEGTPLGAWVPIGETFYAYENSKIGNSYFTLNITNPRPGFENIAGKGDKWKIYFKEYDTVTSNGTLLLEIDGESYAITWSAHETLENLKNTLNDSLGNYVEVEFDAEGGTQVLTLKSLYPGSMYVPQIRDLDGNLAQALGFYQVEGTGQDAIITIENARYGPQSSNIFIGVAQNVVIVLSEEAQNLSGTITVRDLSQKVAATPTNQGNINFYIPPVNSMILGLKDWEGNILIDVTKPDGAEKAINTVDEAIDTLSLYETHLGAVYKRLEKALSLAQQEETTTTSSISHIEDADIAEELVKLTTLEIKRDTTAAMLAHANLEPQRIWKILFEAGKD</sequence>
<dbReference type="PANTHER" id="PTHR42792:SF2">
    <property type="entry name" value="FLAGELLIN"/>
    <property type="match status" value="1"/>
</dbReference>
<evidence type="ECO:0000256" key="3">
    <source>
        <dbReference type="RuleBase" id="RU362073"/>
    </source>
</evidence>
<feature type="coiled-coil region" evidence="4">
    <location>
        <begin position="105"/>
        <end position="132"/>
    </location>
</feature>
<dbReference type="GO" id="GO:0005576">
    <property type="term" value="C:extracellular region"/>
    <property type="evidence" value="ECO:0007669"/>
    <property type="project" value="UniProtKB-SubCell"/>
</dbReference>
<keyword evidence="2 3" id="KW-0975">Bacterial flagellum</keyword>
<evidence type="ECO:0000313" key="7">
    <source>
        <dbReference type="EMBL" id="BAT70971.1"/>
    </source>
</evidence>
<dbReference type="InterPro" id="IPR001492">
    <property type="entry name" value="Flagellin"/>
</dbReference>
<keyword evidence="4" id="KW-0175">Coiled coil</keyword>
<dbReference type="Pfam" id="PF00669">
    <property type="entry name" value="Flagellin_N"/>
    <property type="match status" value="1"/>
</dbReference>
<feature type="domain" description="Flagellin N-terminal" evidence="5">
    <location>
        <begin position="4"/>
        <end position="144"/>
    </location>
</feature>
<dbReference type="Gene3D" id="1.20.1330.10">
    <property type="entry name" value="f41 fragment of flagellin, N-terminal domain"/>
    <property type="match status" value="2"/>
</dbReference>
<dbReference type="OrthoDB" id="9796789at2"/>
<evidence type="ECO:0000259" key="6">
    <source>
        <dbReference type="Pfam" id="PF00700"/>
    </source>
</evidence>
<evidence type="ECO:0000259" key="5">
    <source>
        <dbReference type="Pfam" id="PF00669"/>
    </source>
</evidence>